<evidence type="ECO:0000313" key="1">
    <source>
        <dbReference type="EMBL" id="EHP69799.1"/>
    </source>
</evidence>
<accession>H2C4D4</accession>
<sequence>MKEDPLAPLLTRLRFMDRLAGKAFRIMFLLGRGENVRASSLYLLRKLKSPDTAPQRALLSVVFASMGDEEEALRLASPEIKDEITHNFSNLALCILGREPLLGALTEPWVLTACSHVSPEYEPLAGYRRWLELRDSLPTQLEYQKSFVISWTAMRDRKTTGGEENVEASLEMLKLSPLESPEAKLHTYTNLAVSLMLLGDDRYEYYLDEVKRGTENEHAHLRVMAYQSLMEFYARTDDEQETMKMARELKRRASKVATWIMSKEPFNRSWLLREVSLNCLSLAKVQYWTGDLSTSSTIRRLISFLRRSEQLPVISTFLGHVRDVELALELGSRMTGHNLMKEEVRDIAVGLASVYQGTGDPRIPKLVRRNRLAIPPFLRHLGCSSLGERLRVELGYC</sequence>
<dbReference type="RefSeq" id="WP_009069936.1">
    <property type="nucleotide sequence ID" value="NZ_JH597761.1"/>
</dbReference>
<evidence type="ECO:0000313" key="2">
    <source>
        <dbReference type="Proteomes" id="UP000003980"/>
    </source>
</evidence>
<proteinExistence type="predicted"/>
<name>H2C4D4_9CREN</name>
<keyword evidence="2" id="KW-1185">Reference proteome</keyword>
<gene>
    <name evidence="1" type="ORF">MetMK1DRAFT_00003010</name>
</gene>
<dbReference type="HOGENOM" id="CLU_693753_0_0_2"/>
<protein>
    <submittedName>
        <fullName evidence="1">Uncharacterized protein</fullName>
    </submittedName>
</protein>
<dbReference type="AlphaFoldDB" id="H2C4D4"/>
<organism evidence="1 2">
    <name type="scientific">Metallosphaera yellowstonensis MK1</name>
    <dbReference type="NCBI Taxonomy" id="671065"/>
    <lineage>
        <taxon>Archaea</taxon>
        <taxon>Thermoproteota</taxon>
        <taxon>Thermoprotei</taxon>
        <taxon>Sulfolobales</taxon>
        <taxon>Sulfolobaceae</taxon>
        <taxon>Metallosphaera</taxon>
    </lineage>
</organism>
<dbReference type="EMBL" id="JH597761">
    <property type="protein sequence ID" value="EHP69799.1"/>
    <property type="molecule type" value="Genomic_DNA"/>
</dbReference>
<dbReference type="Proteomes" id="UP000003980">
    <property type="component" value="Unassembled WGS sequence"/>
</dbReference>
<reference evidence="1 2" key="1">
    <citation type="submission" date="2012-01" db="EMBL/GenBank/DDBJ databases">
        <title>Improved High-Quality Draft sequence of Metallosphaera yellowstonensis MK1.</title>
        <authorList>
            <consortium name="US DOE Joint Genome Institute"/>
            <person name="Lucas S."/>
            <person name="Han J."/>
            <person name="Cheng J.-F."/>
            <person name="Goodwin L."/>
            <person name="Pitluck S."/>
            <person name="Peters L."/>
            <person name="Teshima H."/>
            <person name="Detter J.C."/>
            <person name="Han C."/>
            <person name="Tapia R."/>
            <person name="Land M."/>
            <person name="Hauser L."/>
            <person name="Kyrpides N."/>
            <person name="Kozubal M."/>
            <person name="Macur R.E."/>
            <person name="Jay Z."/>
            <person name="Inskeep W."/>
            <person name="Woyke T."/>
        </authorList>
    </citation>
    <scope>NUCLEOTIDE SEQUENCE [LARGE SCALE GENOMIC DNA]</scope>
    <source>
        <strain evidence="1 2">MK1</strain>
    </source>
</reference>